<name>A0A369QPJ3_9BACT</name>
<dbReference type="AlphaFoldDB" id="A0A369QPJ3"/>
<gene>
    <name evidence="1" type="ORF">AHMF7616_04215</name>
</gene>
<sequence length="153" mass="17644">MWYHNSLSKAEKDSIYEYGKIIKEWQGTNNLGDYTKGKILIRKLDVANKFDFVEIGSWEERHSASAAKGWKATIKDLITYDEFGNINSRKLYLNEGSIPASDGLLFEEWKSSNTDSLRQEIINYHENGQISSKQHVTIKILKTTEVIILRKSI</sequence>
<evidence type="ECO:0000313" key="1">
    <source>
        <dbReference type="EMBL" id="RDC65585.1"/>
    </source>
</evidence>
<comment type="caution">
    <text evidence="1">The sequence shown here is derived from an EMBL/GenBank/DDBJ whole genome shotgun (WGS) entry which is preliminary data.</text>
</comment>
<protein>
    <submittedName>
        <fullName evidence="1">Uncharacterized protein</fullName>
    </submittedName>
</protein>
<proteinExistence type="predicted"/>
<dbReference type="EMBL" id="QASA01000001">
    <property type="protein sequence ID" value="RDC65585.1"/>
    <property type="molecule type" value="Genomic_DNA"/>
</dbReference>
<reference evidence="1 2" key="1">
    <citation type="submission" date="2018-04" db="EMBL/GenBank/DDBJ databases">
        <title>Adhaeribacter sp. HMF7616 genome sequencing and assembly.</title>
        <authorList>
            <person name="Kang H."/>
            <person name="Kang J."/>
            <person name="Cha I."/>
            <person name="Kim H."/>
            <person name="Joh K."/>
        </authorList>
    </citation>
    <scope>NUCLEOTIDE SEQUENCE [LARGE SCALE GENOMIC DNA]</scope>
    <source>
        <strain evidence="1 2">HMF7616</strain>
    </source>
</reference>
<keyword evidence="2" id="KW-1185">Reference proteome</keyword>
<organism evidence="1 2">
    <name type="scientific">Adhaeribacter pallidiroseus</name>
    <dbReference type="NCBI Taxonomy" id="2072847"/>
    <lineage>
        <taxon>Bacteria</taxon>
        <taxon>Pseudomonadati</taxon>
        <taxon>Bacteroidota</taxon>
        <taxon>Cytophagia</taxon>
        <taxon>Cytophagales</taxon>
        <taxon>Hymenobacteraceae</taxon>
        <taxon>Adhaeribacter</taxon>
    </lineage>
</organism>
<accession>A0A369QPJ3</accession>
<dbReference type="Proteomes" id="UP000253919">
    <property type="component" value="Unassembled WGS sequence"/>
</dbReference>
<evidence type="ECO:0000313" key="2">
    <source>
        <dbReference type="Proteomes" id="UP000253919"/>
    </source>
</evidence>